<comment type="caution">
    <text evidence="1">The sequence shown here is derived from an EMBL/GenBank/DDBJ whole genome shotgun (WGS) entry which is preliminary data.</text>
</comment>
<dbReference type="Proteomes" id="UP000838756">
    <property type="component" value="Unassembled WGS sequence"/>
</dbReference>
<keyword evidence="2" id="KW-1185">Reference proteome</keyword>
<reference evidence="1" key="1">
    <citation type="submission" date="2022-03" db="EMBL/GenBank/DDBJ databases">
        <authorList>
            <person name="Lindestad O."/>
        </authorList>
    </citation>
    <scope>NUCLEOTIDE SEQUENCE</scope>
</reference>
<dbReference type="EMBL" id="CAKXAJ010011676">
    <property type="protein sequence ID" value="CAH2215450.1"/>
    <property type="molecule type" value="Genomic_DNA"/>
</dbReference>
<protein>
    <submittedName>
        <fullName evidence="1">Jg27358 protein</fullName>
    </submittedName>
</protein>
<gene>
    <name evidence="1" type="primary">jg27358</name>
    <name evidence="1" type="ORF">PAEG_LOCUS3602</name>
</gene>
<accession>A0A8S4QJH8</accession>
<proteinExistence type="predicted"/>
<organism evidence="1 2">
    <name type="scientific">Pararge aegeria aegeria</name>
    <dbReference type="NCBI Taxonomy" id="348720"/>
    <lineage>
        <taxon>Eukaryota</taxon>
        <taxon>Metazoa</taxon>
        <taxon>Ecdysozoa</taxon>
        <taxon>Arthropoda</taxon>
        <taxon>Hexapoda</taxon>
        <taxon>Insecta</taxon>
        <taxon>Pterygota</taxon>
        <taxon>Neoptera</taxon>
        <taxon>Endopterygota</taxon>
        <taxon>Lepidoptera</taxon>
        <taxon>Glossata</taxon>
        <taxon>Ditrysia</taxon>
        <taxon>Papilionoidea</taxon>
        <taxon>Nymphalidae</taxon>
        <taxon>Satyrinae</taxon>
        <taxon>Satyrini</taxon>
        <taxon>Parargina</taxon>
        <taxon>Pararge</taxon>
    </lineage>
</organism>
<feature type="non-terminal residue" evidence="1">
    <location>
        <position position="25"/>
    </location>
</feature>
<sequence length="25" mass="2990">MLTQVLPFAIREVKFSDYYVSKEPE</sequence>
<dbReference type="AlphaFoldDB" id="A0A8S4QJH8"/>
<evidence type="ECO:0000313" key="1">
    <source>
        <dbReference type="EMBL" id="CAH2215450.1"/>
    </source>
</evidence>
<evidence type="ECO:0000313" key="2">
    <source>
        <dbReference type="Proteomes" id="UP000838756"/>
    </source>
</evidence>
<name>A0A8S4QJH8_9NEOP</name>